<dbReference type="InterPro" id="IPR028098">
    <property type="entry name" value="Glyco_trans_4-like_N"/>
</dbReference>
<feature type="non-terminal residue" evidence="4">
    <location>
        <position position="1"/>
    </location>
</feature>
<dbReference type="EMBL" id="UOEI01000012">
    <property type="protein sequence ID" value="VAV89276.1"/>
    <property type="molecule type" value="Genomic_DNA"/>
</dbReference>
<dbReference type="GO" id="GO:0102710">
    <property type="term" value="F:D-inositol-3-phosphate glycosyltransferase activity"/>
    <property type="evidence" value="ECO:0007669"/>
    <property type="project" value="UniProtKB-EC"/>
</dbReference>
<reference evidence="4" key="1">
    <citation type="submission" date="2018-06" db="EMBL/GenBank/DDBJ databases">
        <authorList>
            <person name="Zhirakovskaya E."/>
        </authorList>
    </citation>
    <scope>NUCLEOTIDE SEQUENCE</scope>
</reference>
<dbReference type="AlphaFoldDB" id="A0A3B0RKH2"/>
<gene>
    <name evidence="4" type="ORF">MNBD_ACTINO01-2210</name>
</gene>
<keyword evidence="4" id="KW-0328">Glycosyltransferase</keyword>
<dbReference type="Pfam" id="PF13439">
    <property type="entry name" value="Glyco_transf_4"/>
    <property type="match status" value="1"/>
</dbReference>
<dbReference type="InterPro" id="IPR001296">
    <property type="entry name" value="Glyco_trans_1"/>
</dbReference>
<evidence type="ECO:0000313" key="4">
    <source>
        <dbReference type="EMBL" id="VAV89276.1"/>
    </source>
</evidence>
<feature type="domain" description="Glycosyl transferase family 1" evidence="2">
    <location>
        <begin position="141"/>
        <end position="312"/>
    </location>
</feature>
<dbReference type="Gene3D" id="3.40.50.2000">
    <property type="entry name" value="Glycogen Phosphorylase B"/>
    <property type="match status" value="2"/>
</dbReference>
<dbReference type="SUPFAM" id="SSF53756">
    <property type="entry name" value="UDP-Glycosyltransferase/glycogen phosphorylase"/>
    <property type="match status" value="1"/>
</dbReference>
<evidence type="ECO:0000259" key="3">
    <source>
        <dbReference type="Pfam" id="PF13439"/>
    </source>
</evidence>
<name>A0A3B0RKH2_9ZZZZ</name>
<accession>A0A3B0RKH2</accession>
<evidence type="ECO:0000259" key="2">
    <source>
        <dbReference type="Pfam" id="PF00534"/>
    </source>
</evidence>
<sequence>GPSERLTIGEMQPFASEFADGVEKWIRSEGIIFDLVHSHYWLSGRCGVRLKDALGLPLANSFHTLGKVKDAARHPSEAPSSNDRLVTEQEVISRSDCVIASTPYEFDDLLEHYGASPERLCVSPPGVDHDVFHPGDQGQARDRLGFGNERIILFVGRIQSHKGTDIAVQALSHLPDPPSDGSGRIVLHIIGGTSGADGAGELERCRQTTKRLGLEDRVRFFDPVPHRVLADHYRAADVVIVPSRSESFGLVAAEAQACGTPVVGANTGGLPYVIDVAESGLLVDNHDPVAFATAIGAILEHPSFARRMSRSAVSFSQRFSWDSTATRLLELYAGITA</sequence>
<organism evidence="4">
    <name type="scientific">hydrothermal vent metagenome</name>
    <dbReference type="NCBI Taxonomy" id="652676"/>
    <lineage>
        <taxon>unclassified sequences</taxon>
        <taxon>metagenomes</taxon>
        <taxon>ecological metagenomes</taxon>
    </lineage>
</organism>
<feature type="domain" description="Glycosyltransferase subfamily 4-like N-terminal" evidence="3">
    <location>
        <begin position="17"/>
        <end position="130"/>
    </location>
</feature>
<dbReference type="GO" id="GO:0009103">
    <property type="term" value="P:lipopolysaccharide biosynthetic process"/>
    <property type="evidence" value="ECO:0007669"/>
    <property type="project" value="TreeGrafter"/>
</dbReference>
<protein>
    <submittedName>
        <fullName evidence="4">D-inositol-3-phosphate glycosyltransferase</fullName>
        <ecNumber evidence="4">2.4.1.250</ecNumber>
    </submittedName>
</protein>
<evidence type="ECO:0000256" key="1">
    <source>
        <dbReference type="ARBA" id="ARBA00022679"/>
    </source>
</evidence>
<dbReference type="EC" id="2.4.1.250" evidence="4"/>
<dbReference type="Pfam" id="PF00534">
    <property type="entry name" value="Glycos_transf_1"/>
    <property type="match status" value="1"/>
</dbReference>
<keyword evidence="1 4" id="KW-0808">Transferase</keyword>
<dbReference type="PANTHER" id="PTHR46401:SF2">
    <property type="entry name" value="GLYCOSYLTRANSFERASE WBBK-RELATED"/>
    <property type="match status" value="1"/>
</dbReference>
<proteinExistence type="predicted"/>
<dbReference type="PANTHER" id="PTHR46401">
    <property type="entry name" value="GLYCOSYLTRANSFERASE WBBK-RELATED"/>
    <property type="match status" value="1"/>
</dbReference>